<gene>
    <name evidence="2" type="ORF">AMON00008_LOCUS50946</name>
</gene>
<feature type="compositionally biased region" description="Polar residues" evidence="1">
    <location>
        <begin position="49"/>
        <end position="60"/>
    </location>
</feature>
<name>A0A7S4W2D8_9DINO</name>
<protein>
    <submittedName>
        <fullName evidence="2">Uncharacterized protein</fullName>
    </submittedName>
</protein>
<evidence type="ECO:0000256" key="1">
    <source>
        <dbReference type="SAM" id="MobiDB-lite"/>
    </source>
</evidence>
<feature type="compositionally biased region" description="Polar residues" evidence="1">
    <location>
        <begin position="24"/>
        <end position="37"/>
    </location>
</feature>
<proteinExistence type="predicted"/>
<evidence type="ECO:0000313" key="2">
    <source>
        <dbReference type="EMBL" id="CAE4647212.1"/>
    </source>
</evidence>
<organism evidence="2">
    <name type="scientific">Alexandrium monilatum</name>
    <dbReference type="NCBI Taxonomy" id="311494"/>
    <lineage>
        <taxon>Eukaryota</taxon>
        <taxon>Sar</taxon>
        <taxon>Alveolata</taxon>
        <taxon>Dinophyceae</taxon>
        <taxon>Gonyaulacales</taxon>
        <taxon>Pyrocystaceae</taxon>
        <taxon>Alexandrium</taxon>
    </lineage>
</organism>
<sequence>MPWTWPRLEGRTLLRLSPSAPPTGASSLTRRCRQASSAERHRGPRMSSRPGSLTASTVQSPRGRAGAGTRLRSRCTRKRIASGGPGRNGVLAQRRAVRDGMEKDSNCNVNQKCPERTCTADVCSRGLLPKPNLDKIGCGAGITTCIATTCCDKPCASFKCTAHYKAKANSDKLACKNDCDVATCCDEKTVPKETVEGDVGEAVKETEDVASKAEGAVEKILR</sequence>
<reference evidence="2" key="1">
    <citation type="submission" date="2021-01" db="EMBL/GenBank/DDBJ databases">
        <authorList>
            <person name="Corre E."/>
            <person name="Pelletier E."/>
            <person name="Niang G."/>
            <person name="Scheremetjew M."/>
            <person name="Finn R."/>
            <person name="Kale V."/>
            <person name="Holt S."/>
            <person name="Cochrane G."/>
            <person name="Meng A."/>
            <person name="Brown T."/>
            <person name="Cohen L."/>
        </authorList>
    </citation>
    <scope>NUCLEOTIDE SEQUENCE</scope>
    <source>
        <strain evidence="2">CCMP3105</strain>
    </source>
</reference>
<dbReference type="EMBL" id="HBNR01071873">
    <property type="protein sequence ID" value="CAE4647212.1"/>
    <property type="molecule type" value="Transcribed_RNA"/>
</dbReference>
<dbReference type="AlphaFoldDB" id="A0A7S4W2D8"/>
<accession>A0A7S4W2D8</accession>
<feature type="region of interest" description="Disordered" evidence="1">
    <location>
        <begin position="14"/>
        <end position="72"/>
    </location>
</feature>